<reference evidence="3 4" key="1">
    <citation type="journal article" date="2021" name="DNA Res.">
        <title>Genome analysis of Candida subhashii reveals its hybrid nature and dual mitochondrial genome conformations.</title>
        <authorList>
            <person name="Mixao V."/>
            <person name="Hegedusova E."/>
            <person name="Saus E."/>
            <person name="Pryszcz L.P."/>
            <person name="Cillingova A."/>
            <person name="Nosek J."/>
            <person name="Gabaldon T."/>
        </authorList>
    </citation>
    <scope>NUCLEOTIDE SEQUENCE [LARGE SCALE GENOMIC DNA]</scope>
    <source>
        <strain evidence="3 4">CBS 10753</strain>
    </source>
</reference>
<proteinExistence type="predicted"/>
<dbReference type="AlphaFoldDB" id="A0A8J5QN50"/>
<dbReference type="Proteomes" id="UP000694255">
    <property type="component" value="Unassembled WGS sequence"/>
</dbReference>
<protein>
    <recommendedName>
        <fullName evidence="2">Nucleolar protein Dnt1-like N-terminal domain-containing protein</fullName>
    </recommendedName>
</protein>
<evidence type="ECO:0000259" key="2">
    <source>
        <dbReference type="Pfam" id="PF10407"/>
    </source>
</evidence>
<dbReference type="OrthoDB" id="6365676at2759"/>
<evidence type="ECO:0000256" key="1">
    <source>
        <dbReference type="SAM" id="MobiDB-lite"/>
    </source>
</evidence>
<keyword evidence="4" id="KW-1185">Reference proteome</keyword>
<dbReference type="GeneID" id="73469711"/>
<evidence type="ECO:0000313" key="3">
    <source>
        <dbReference type="EMBL" id="KAG7663566.1"/>
    </source>
</evidence>
<accession>A0A8J5QN50</accession>
<dbReference type="InterPro" id="IPR043185">
    <property type="entry name" value="Net1/Tof2"/>
</dbReference>
<feature type="compositionally biased region" description="Basic residues" evidence="1">
    <location>
        <begin position="181"/>
        <end position="191"/>
    </location>
</feature>
<gene>
    <name evidence="3" type="ORF">J8A68_002910</name>
</gene>
<organism evidence="3 4">
    <name type="scientific">[Candida] subhashii</name>
    <dbReference type="NCBI Taxonomy" id="561895"/>
    <lineage>
        <taxon>Eukaryota</taxon>
        <taxon>Fungi</taxon>
        <taxon>Dikarya</taxon>
        <taxon>Ascomycota</taxon>
        <taxon>Saccharomycotina</taxon>
        <taxon>Pichiomycetes</taxon>
        <taxon>Debaryomycetaceae</taxon>
        <taxon>Spathaspora</taxon>
    </lineage>
</organism>
<dbReference type="RefSeq" id="XP_049263798.1">
    <property type="nucleotide sequence ID" value="XM_049406710.1"/>
</dbReference>
<dbReference type="PANTHER" id="PTHR28196:SF1">
    <property type="entry name" value="NUCLEOLAR PROTEIN NET1-RELATED"/>
    <property type="match status" value="1"/>
</dbReference>
<feature type="compositionally biased region" description="Basic and acidic residues" evidence="1">
    <location>
        <begin position="167"/>
        <end position="179"/>
    </location>
</feature>
<name>A0A8J5QN50_9ASCO</name>
<comment type="caution">
    <text evidence="3">The sequence shown here is derived from an EMBL/GenBank/DDBJ whole genome shotgun (WGS) entry which is preliminary data.</text>
</comment>
<dbReference type="InterPro" id="IPR018844">
    <property type="entry name" value="Dnt1-like_N"/>
</dbReference>
<dbReference type="EMBL" id="JAGSYN010000131">
    <property type="protein sequence ID" value="KAG7663566.1"/>
    <property type="molecule type" value="Genomic_DNA"/>
</dbReference>
<dbReference type="GO" id="GO:0000183">
    <property type="term" value="P:rDNA heterochromatin formation"/>
    <property type="evidence" value="ECO:0007669"/>
    <property type="project" value="InterPro"/>
</dbReference>
<dbReference type="PANTHER" id="PTHR28196">
    <property type="entry name" value="NUCLEOLAR PROTEIN NET1-RELATED"/>
    <property type="match status" value="1"/>
</dbReference>
<evidence type="ECO:0000313" key="4">
    <source>
        <dbReference type="Proteomes" id="UP000694255"/>
    </source>
</evidence>
<sequence length="400" mass="45590">MTKLKLNVIIIPLNSANESTSEIDPLVCKRFLHLEDPTIDLNELKERIETRCQRLYPDEDKISIEGFQDTHLCDLDPDYCISDVFSPGDILRAIIRNQFKSQSLSISNTSLQGTRSPPLLQEPTIITGATEIPGSHKRSQELFDNSDNDDSAKHSTTNNDVPSFPQPREHIFSAREPLKPRAIKVPRKKKRESASPSNDKGSGGSTAPDVVSIPGCSPIISMSTPSSSNRFEQAQNSQMSCQSTETTQSIIPATQPQTRRYAPGNTFHSIVSALPNFQYDSATYTYNYKGHDVLSIIETIEHISLWFSPSYRACRFPCNKYSEGCRAYISLSNDETPELEWKYDHNHDCLSDQYFVDNNEELKMQKFILEHYLELDWEDQRIKYCENFNRSNLLTFESCY</sequence>
<feature type="non-terminal residue" evidence="3">
    <location>
        <position position="400"/>
    </location>
</feature>
<feature type="domain" description="Nucleolar protein Dnt1-like N-terminal" evidence="2">
    <location>
        <begin position="29"/>
        <end position="97"/>
    </location>
</feature>
<feature type="region of interest" description="Disordered" evidence="1">
    <location>
        <begin position="129"/>
        <end position="213"/>
    </location>
</feature>
<dbReference type="Pfam" id="PF10407">
    <property type="entry name" value="Cytokin_check_N"/>
    <property type="match status" value="1"/>
</dbReference>